<evidence type="ECO:0000313" key="1">
    <source>
        <dbReference type="EnsemblMetazoa" id="XP_020901573.1"/>
    </source>
</evidence>
<name>A0A913XAE8_EXADI</name>
<dbReference type="Proteomes" id="UP000887567">
    <property type="component" value="Unplaced"/>
</dbReference>
<dbReference type="PANTHER" id="PTHR44147">
    <property type="entry name" value="DEHYDROGENASE/REDUCTASE SDR FAMILY MEMBER 1"/>
    <property type="match status" value="1"/>
</dbReference>
<evidence type="ECO:0000313" key="2">
    <source>
        <dbReference type="Proteomes" id="UP000887567"/>
    </source>
</evidence>
<dbReference type="GeneID" id="110240129"/>
<reference evidence="1" key="1">
    <citation type="submission" date="2022-11" db="UniProtKB">
        <authorList>
            <consortium name="EnsemblMetazoa"/>
        </authorList>
    </citation>
    <scope>IDENTIFICATION</scope>
</reference>
<dbReference type="OrthoDB" id="5956168at2759"/>
<proteinExistence type="predicted"/>
<dbReference type="Gene3D" id="3.40.50.720">
    <property type="entry name" value="NAD(P)-binding Rossmann-like Domain"/>
    <property type="match status" value="1"/>
</dbReference>
<dbReference type="PRINTS" id="PR00081">
    <property type="entry name" value="GDHRDH"/>
</dbReference>
<dbReference type="InterPro" id="IPR002347">
    <property type="entry name" value="SDR_fam"/>
</dbReference>
<dbReference type="KEGG" id="epa:110240129"/>
<sequence length="322" mass="34850">MAKELPSLSGHVCLVTGASRGIGKGIALMLGKAGATVYITGRTLVSTDGKTGSLTDVAKEVEDQGGVCIPVQCDHGNDDQVKSVFDKIKAEQNGRFDLLVNNAYKGVKRIFDTAGKPFYEQPLNTWDEINNVGLRSNYVAAYYAAQMMVPNKHGLIVNVSSAGGLAYLFNIPYGVGKAANDRMMADMAVELKKSNVATISLWPGPVNTEFVSSALQSPDANDRMASVFKDAEDPTFSGKAVAWLAADSNIMSKSGSIQIVAELAREYGFSDVGGNVPLSFRQVKFLVKRTYPSLQWMVPEFLYVPGWVLGAQFHRFKTPSKM</sequence>
<dbReference type="RefSeq" id="XP_020901573.1">
    <property type="nucleotide sequence ID" value="XM_021045914.1"/>
</dbReference>
<dbReference type="OMA" id="QVYGFTD"/>
<organism evidence="1 2">
    <name type="scientific">Exaiptasia diaphana</name>
    <name type="common">Tropical sea anemone</name>
    <name type="synonym">Aiptasia pulchella</name>
    <dbReference type="NCBI Taxonomy" id="2652724"/>
    <lineage>
        <taxon>Eukaryota</taxon>
        <taxon>Metazoa</taxon>
        <taxon>Cnidaria</taxon>
        <taxon>Anthozoa</taxon>
        <taxon>Hexacorallia</taxon>
        <taxon>Actiniaria</taxon>
        <taxon>Aiptasiidae</taxon>
        <taxon>Exaiptasia</taxon>
    </lineage>
</organism>
<accession>A0A913XAE8</accession>
<dbReference type="SUPFAM" id="SSF51735">
    <property type="entry name" value="NAD(P)-binding Rossmann-fold domains"/>
    <property type="match status" value="1"/>
</dbReference>
<dbReference type="PANTHER" id="PTHR44147:SF2">
    <property type="entry name" value="DEHYDROGENASE_REDUCTASE SDR FAMILY MEMBER 1"/>
    <property type="match status" value="1"/>
</dbReference>
<keyword evidence="2" id="KW-1185">Reference proteome</keyword>
<protein>
    <recommendedName>
        <fullName evidence="3">Dehydrogenase/reductase SDR family member 1</fullName>
    </recommendedName>
</protein>
<dbReference type="EnsemblMetazoa" id="XM_021045914.1">
    <property type="protein sequence ID" value="XP_020901573.1"/>
    <property type="gene ID" value="LOC110240129"/>
</dbReference>
<evidence type="ECO:0008006" key="3">
    <source>
        <dbReference type="Google" id="ProtNLM"/>
    </source>
</evidence>
<dbReference type="AlphaFoldDB" id="A0A913XAE8"/>
<dbReference type="InterPro" id="IPR036291">
    <property type="entry name" value="NAD(P)-bd_dom_sf"/>
</dbReference>
<dbReference type="Pfam" id="PF00106">
    <property type="entry name" value="adh_short"/>
    <property type="match status" value="1"/>
</dbReference>